<keyword evidence="2" id="KW-1133">Transmembrane helix</keyword>
<proteinExistence type="predicted"/>
<keyword evidence="3" id="KW-0732">Signal</keyword>
<comment type="caution">
    <text evidence="6">The sequence shown here is derived from an EMBL/GenBank/DDBJ whole genome shotgun (WGS) entry which is preliminary data.</text>
</comment>
<dbReference type="Pfam" id="PF19407">
    <property type="entry name" value="DUF5979"/>
    <property type="match status" value="1"/>
</dbReference>
<dbReference type="InterPro" id="IPR026588">
    <property type="entry name" value="Choice_anch_A"/>
</dbReference>
<feature type="domain" description="Choice-of-anchor A" evidence="5">
    <location>
        <begin position="47"/>
        <end position="352"/>
    </location>
</feature>
<gene>
    <name evidence="6" type="ORF">HDG69_001942</name>
</gene>
<evidence type="ECO:0000256" key="3">
    <source>
        <dbReference type="SAM" id="SignalP"/>
    </source>
</evidence>
<dbReference type="PROSITE" id="PS51318">
    <property type="entry name" value="TAT"/>
    <property type="match status" value="1"/>
</dbReference>
<dbReference type="InterPro" id="IPR046022">
    <property type="entry name" value="DUF5979"/>
</dbReference>
<organism evidence="6 7">
    <name type="scientific">Isoptericola halotolerans</name>
    <dbReference type="NCBI Taxonomy" id="300560"/>
    <lineage>
        <taxon>Bacteria</taxon>
        <taxon>Bacillati</taxon>
        <taxon>Actinomycetota</taxon>
        <taxon>Actinomycetes</taxon>
        <taxon>Micrococcales</taxon>
        <taxon>Promicromonosporaceae</taxon>
        <taxon>Isoptericola</taxon>
    </lineage>
</organism>
<evidence type="ECO:0000256" key="1">
    <source>
        <dbReference type="SAM" id="MobiDB-lite"/>
    </source>
</evidence>
<keyword evidence="2" id="KW-0472">Membrane</keyword>
<feature type="transmembrane region" description="Helical" evidence="2">
    <location>
        <begin position="548"/>
        <end position="567"/>
    </location>
</feature>
<keyword evidence="7" id="KW-1185">Reference proteome</keyword>
<evidence type="ECO:0000256" key="2">
    <source>
        <dbReference type="SAM" id="Phobius"/>
    </source>
</evidence>
<evidence type="ECO:0000313" key="7">
    <source>
        <dbReference type="Proteomes" id="UP000757540"/>
    </source>
</evidence>
<feature type="signal peptide" evidence="3">
    <location>
        <begin position="1"/>
        <end position="40"/>
    </location>
</feature>
<sequence>MNSPDRRRTPSHRTRRRVARTAAPLGLALTLSTLAVPAGAATTQVDPFDLAGGFSVYARGDAQLTNHETEGAIAVGGELTVRADGGTYPVIHQAAGTADYTIPTVDGDPTRLLIGSYAPTSGLAKVENKGVPAGSGPELEGYLKVVGDDPAFDTYQRADWTRYRTAVDDAPAIDATNQAWPDGADTVATENGSVASYVESGPGVDAVRQCLAQLGDSDLAHRLDVAEDVGDRVVLSAIEPGVPNVVDYADIADASLVQFADGTLPSADAPLIISVPAGTTELSGKVFGTEGQVARYVMWDLSQHDGAVTLDGSGTRVDGSVYAPDADLTLSAAPIDGQIVAGSLDLRGGEAHAYLFAGSLPCGSEPVAATGSISLTKAVEGDGSADVPAETEYSVSYAVDGGEEVTLTMTVGETETIDELTAGSTVTLTEPGFPEIDEVTWGAPRWQVDGLEAGAADGSLDVEIREDTAVEVVLTNTAEGSAEPTPTPTPETPTEEPTDEPSEPSDGASQPAPTTPADLDDPDRTPEQSVTPVVDDSTDGLPVTGPQIAGIALTAALLLGAGILLVLRRRGVV</sequence>
<dbReference type="EMBL" id="JABEZU010000002">
    <property type="protein sequence ID" value="NOV97367.1"/>
    <property type="molecule type" value="Genomic_DNA"/>
</dbReference>
<dbReference type="Pfam" id="PF20597">
    <property type="entry name" value="pAdhesive_15"/>
    <property type="match status" value="1"/>
</dbReference>
<dbReference type="Proteomes" id="UP000757540">
    <property type="component" value="Unassembled WGS sequence"/>
</dbReference>
<feature type="compositionally biased region" description="Acidic residues" evidence="1">
    <location>
        <begin position="493"/>
        <end position="503"/>
    </location>
</feature>
<keyword evidence="2" id="KW-0812">Transmembrane</keyword>
<accession>A0ABX2A6E4</accession>
<feature type="chain" id="PRO_5046443306" evidence="3">
    <location>
        <begin position="41"/>
        <end position="573"/>
    </location>
</feature>
<feature type="region of interest" description="Disordered" evidence="1">
    <location>
        <begin position="475"/>
        <end position="541"/>
    </location>
</feature>
<dbReference type="InterPro" id="IPR006311">
    <property type="entry name" value="TAT_signal"/>
</dbReference>
<evidence type="ECO:0000259" key="4">
    <source>
        <dbReference type="Pfam" id="PF19407"/>
    </source>
</evidence>
<feature type="domain" description="DUF5979" evidence="4">
    <location>
        <begin position="373"/>
        <end position="478"/>
    </location>
</feature>
<evidence type="ECO:0000259" key="5">
    <source>
        <dbReference type="Pfam" id="PF20597"/>
    </source>
</evidence>
<evidence type="ECO:0000313" key="6">
    <source>
        <dbReference type="EMBL" id="NOV97367.1"/>
    </source>
</evidence>
<name>A0ABX2A6E4_9MICO</name>
<dbReference type="RefSeq" id="WP_171783585.1">
    <property type="nucleotide sequence ID" value="NZ_BAAAML010000006.1"/>
</dbReference>
<protein>
    <submittedName>
        <fullName evidence="6">Choice-of-anchor A domain-containing protein</fullName>
    </submittedName>
</protein>
<reference evidence="6 7" key="1">
    <citation type="submission" date="2020-05" db="EMBL/GenBank/DDBJ databases">
        <title>Genomic Encyclopedia of Type Strains, Phase III (KMG-III): the genomes of soil and plant-associated and newly described type strains.</title>
        <authorList>
            <person name="Whitman W."/>
        </authorList>
    </citation>
    <scope>NUCLEOTIDE SEQUENCE [LARGE SCALE GENOMIC DNA]</scope>
    <source>
        <strain evidence="6 7">KCTC 19046</strain>
    </source>
</reference>
<dbReference type="NCBIfam" id="TIGR04215">
    <property type="entry name" value="choice_anch_A"/>
    <property type="match status" value="1"/>
</dbReference>